<dbReference type="PANTHER" id="PTHR21257">
    <property type="entry name" value="DELTA(14)-STEROL REDUCTASE"/>
    <property type="match status" value="1"/>
</dbReference>
<evidence type="ECO:0000313" key="20">
    <source>
        <dbReference type="EMBL" id="OJJ57175.1"/>
    </source>
</evidence>
<comment type="catalytic activity">
    <reaction evidence="17">
        <text>ergosterol + NADP(+) = ergosta-5,7,22,24(28)-tetraen-3beta-ol + NADPH + H(+)</text>
        <dbReference type="Rhea" id="RHEA:18501"/>
        <dbReference type="ChEBI" id="CHEBI:15378"/>
        <dbReference type="ChEBI" id="CHEBI:16933"/>
        <dbReference type="ChEBI" id="CHEBI:18249"/>
        <dbReference type="ChEBI" id="CHEBI:57783"/>
        <dbReference type="ChEBI" id="CHEBI:58349"/>
        <dbReference type="EC" id="1.3.1.71"/>
    </reaction>
    <physiologicalReaction direction="right-to-left" evidence="17">
        <dbReference type="Rhea" id="RHEA:18503"/>
    </physiologicalReaction>
</comment>
<evidence type="ECO:0000256" key="15">
    <source>
        <dbReference type="ARBA" id="ARBA00029435"/>
    </source>
</evidence>
<reference evidence="21" key="1">
    <citation type="journal article" date="2017" name="Genome Biol.">
        <title>Comparative genomics reveals high biological diversity and specific adaptations in the industrially and medically important fungal genus Aspergillus.</title>
        <authorList>
            <person name="de Vries R.P."/>
            <person name="Riley R."/>
            <person name="Wiebenga A."/>
            <person name="Aguilar-Osorio G."/>
            <person name="Amillis S."/>
            <person name="Uchima C.A."/>
            <person name="Anderluh G."/>
            <person name="Asadollahi M."/>
            <person name="Askin M."/>
            <person name="Barry K."/>
            <person name="Battaglia E."/>
            <person name="Bayram O."/>
            <person name="Benocci T."/>
            <person name="Braus-Stromeyer S.A."/>
            <person name="Caldana C."/>
            <person name="Canovas D."/>
            <person name="Cerqueira G.C."/>
            <person name="Chen F."/>
            <person name="Chen W."/>
            <person name="Choi C."/>
            <person name="Clum A."/>
            <person name="Dos Santos R.A."/>
            <person name="Damasio A.R."/>
            <person name="Diallinas G."/>
            <person name="Emri T."/>
            <person name="Fekete E."/>
            <person name="Flipphi M."/>
            <person name="Freyberg S."/>
            <person name="Gallo A."/>
            <person name="Gournas C."/>
            <person name="Habgood R."/>
            <person name="Hainaut M."/>
            <person name="Harispe M.L."/>
            <person name="Henrissat B."/>
            <person name="Hilden K.S."/>
            <person name="Hope R."/>
            <person name="Hossain A."/>
            <person name="Karabika E."/>
            <person name="Karaffa L."/>
            <person name="Karanyi Z."/>
            <person name="Krasevec N."/>
            <person name="Kuo A."/>
            <person name="Kusch H."/>
            <person name="LaButti K."/>
            <person name="Lagendijk E.L."/>
            <person name="Lapidus A."/>
            <person name="Levasseur A."/>
            <person name="Lindquist E."/>
            <person name="Lipzen A."/>
            <person name="Logrieco A.F."/>
            <person name="MacCabe A."/>
            <person name="Maekelae M.R."/>
            <person name="Malavazi I."/>
            <person name="Melin P."/>
            <person name="Meyer V."/>
            <person name="Mielnichuk N."/>
            <person name="Miskei M."/>
            <person name="Molnar A.P."/>
            <person name="Mule G."/>
            <person name="Ngan C.Y."/>
            <person name="Orejas M."/>
            <person name="Orosz E."/>
            <person name="Ouedraogo J.P."/>
            <person name="Overkamp K.M."/>
            <person name="Park H.-S."/>
            <person name="Perrone G."/>
            <person name="Piumi F."/>
            <person name="Punt P.J."/>
            <person name="Ram A.F."/>
            <person name="Ramon A."/>
            <person name="Rauscher S."/>
            <person name="Record E."/>
            <person name="Riano-Pachon D.M."/>
            <person name="Robert V."/>
            <person name="Roehrig J."/>
            <person name="Ruller R."/>
            <person name="Salamov A."/>
            <person name="Salih N.S."/>
            <person name="Samson R.A."/>
            <person name="Sandor E."/>
            <person name="Sanguinetti M."/>
            <person name="Schuetze T."/>
            <person name="Sepcic K."/>
            <person name="Shelest E."/>
            <person name="Sherlock G."/>
            <person name="Sophianopoulou V."/>
            <person name="Squina F.M."/>
            <person name="Sun H."/>
            <person name="Susca A."/>
            <person name="Todd R.B."/>
            <person name="Tsang A."/>
            <person name="Unkles S.E."/>
            <person name="van de Wiele N."/>
            <person name="van Rossen-Uffink D."/>
            <person name="Oliveira J.V."/>
            <person name="Vesth T.C."/>
            <person name="Visser J."/>
            <person name="Yu J.-H."/>
            <person name="Zhou M."/>
            <person name="Andersen M.R."/>
            <person name="Archer D.B."/>
            <person name="Baker S.E."/>
            <person name="Benoit I."/>
            <person name="Brakhage A.A."/>
            <person name="Braus G.H."/>
            <person name="Fischer R."/>
            <person name="Frisvad J.C."/>
            <person name="Goldman G.H."/>
            <person name="Houbraken J."/>
            <person name="Oakley B."/>
            <person name="Pocsi I."/>
            <person name="Scazzocchio C."/>
            <person name="Seiboth B."/>
            <person name="vanKuyk P.A."/>
            <person name="Wortman J."/>
            <person name="Dyer P.S."/>
            <person name="Grigoriev I.V."/>
        </authorList>
    </citation>
    <scope>NUCLEOTIDE SEQUENCE [LARGE SCALE GENOMIC DNA]</scope>
    <source>
        <strain evidence="21">CBS 593.65</strain>
    </source>
</reference>
<keyword evidence="12 18" id="KW-0472">Membrane</keyword>
<evidence type="ECO:0000256" key="7">
    <source>
        <dbReference type="ARBA" id="ARBA00022955"/>
    </source>
</evidence>
<dbReference type="Gene3D" id="1.20.120.1630">
    <property type="match status" value="1"/>
</dbReference>
<evidence type="ECO:0000256" key="6">
    <source>
        <dbReference type="ARBA" id="ARBA00022857"/>
    </source>
</evidence>
<keyword evidence="6" id="KW-0521">NADP</keyword>
<feature type="region of interest" description="Disordered" evidence="19">
    <location>
        <begin position="1"/>
        <end position="25"/>
    </location>
</feature>
<dbReference type="GeneID" id="63768563"/>
<evidence type="ECO:0000256" key="17">
    <source>
        <dbReference type="ARBA" id="ARBA00048918"/>
    </source>
</evidence>
<dbReference type="AlphaFoldDB" id="A0A1L9TCQ5"/>
<evidence type="ECO:0000256" key="1">
    <source>
        <dbReference type="ARBA" id="ARBA00004477"/>
    </source>
</evidence>
<evidence type="ECO:0000256" key="11">
    <source>
        <dbReference type="ARBA" id="ARBA00023098"/>
    </source>
</evidence>
<evidence type="ECO:0000256" key="2">
    <source>
        <dbReference type="ARBA" id="ARBA00005402"/>
    </source>
</evidence>
<dbReference type="GO" id="GO:0005789">
    <property type="term" value="C:endoplasmic reticulum membrane"/>
    <property type="evidence" value="ECO:0007669"/>
    <property type="project" value="UniProtKB-SubCell"/>
</dbReference>
<feature type="transmembrane region" description="Helical" evidence="18">
    <location>
        <begin position="134"/>
        <end position="157"/>
    </location>
</feature>
<feature type="transmembrane region" description="Helical" evidence="18">
    <location>
        <begin position="100"/>
        <end position="122"/>
    </location>
</feature>
<evidence type="ECO:0000256" key="12">
    <source>
        <dbReference type="ARBA" id="ARBA00023136"/>
    </source>
</evidence>
<dbReference type="GO" id="GO:0006696">
    <property type="term" value="P:ergosterol biosynthetic process"/>
    <property type="evidence" value="ECO:0007669"/>
    <property type="project" value="TreeGrafter"/>
</dbReference>
<dbReference type="FunFam" id="1.20.120.1630:FF:000003">
    <property type="entry name" value="C-24(28) sterol reductase"/>
    <property type="match status" value="1"/>
</dbReference>
<evidence type="ECO:0000256" key="13">
    <source>
        <dbReference type="ARBA" id="ARBA00023166"/>
    </source>
</evidence>
<dbReference type="PANTHER" id="PTHR21257:SF31">
    <property type="entry name" value="DELTA(24(24(1)))-STEROL REDUCTASE ERG4"/>
    <property type="match status" value="1"/>
</dbReference>
<protein>
    <recommendedName>
        <fullName evidence="16 18">Delta(24(24(1)))-sterol reductase</fullName>
        <ecNumber evidence="16 18">1.3.1.71</ecNumber>
    </recommendedName>
    <alternativeName>
        <fullName evidence="18">C-24(28) sterol reductase</fullName>
    </alternativeName>
    <alternativeName>
        <fullName evidence="18">Sterol Delta(24(28))-reductase</fullName>
    </alternativeName>
</protein>
<evidence type="ECO:0000256" key="9">
    <source>
        <dbReference type="ARBA" id="ARBA00023002"/>
    </source>
</evidence>
<evidence type="ECO:0000256" key="8">
    <source>
        <dbReference type="ARBA" id="ARBA00022989"/>
    </source>
</evidence>
<keyword evidence="8 18" id="KW-1133">Transmembrane helix</keyword>
<feature type="transmembrane region" description="Helical" evidence="18">
    <location>
        <begin position="291"/>
        <end position="316"/>
    </location>
</feature>
<accession>A0A1L9TCQ5</accession>
<comment type="subcellular location">
    <subcellularLocation>
        <location evidence="1">Endoplasmic reticulum membrane</location>
        <topology evidence="1">Multi-pass membrane protein</topology>
    </subcellularLocation>
</comment>
<keyword evidence="9 18" id="KW-0560">Oxidoreductase</keyword>
<dbReference type="RefSeq" id="XP_040700981.1">
    <property type="nucleotide sequence ID" value="XM_040852490.1"/>
</dbReference>
<feature type="transmembrane region" description="Helical" evidence="18">
    <location>
        <begin position="331"/>
        <end position="348"/>
    </location>
</feature>
<dbReference type="VEuPathDB" id="FungiDB:ASPSYDRAFT_91462"/>
<organism evidence="20 21">
    <name type="scientific">Aspergillus sydowii CBS 593.65</name>
    <dbReference type="NCBI Taxonomy" id="1036612"/>
    <lineage>
        <taxon>Eukaryota</taxon>
        <taxon>Fungi</taxon>
        <taxon>Dikarya</taxon>
        <taxon>Ascomycota</taxon>
        <taxon>Pezizomycotina</taxon>
        <taxon>Eurotiomycetes</taxon>
        <taxon>Eurotiomycetidae</taxon>
        <taxon>Eurotiales</taxon>
        <taxon>Aspergillaceae</taxon>
        <taxon>Aspergillus</taxon>
        <taxon>Aspergillus subgen. Nidulantes</taxon>
    </lineage>
</organism>
<name>A0A1L9TCQ5_9EURO</name>
<dbReference type="EC" id="1.3.1.71" evidence="16 18"/>
<keyword evidence="10 18" id="KW-0756">Sterol biosynthesis</keyword>
<evidence type="ECO:0000256" key="14">
    <source>
        <dbReference type="ARBA" id="ARBA00023221"/>
    </source>
</evidence>
<dbReference type="GO" id="GO:0000246">
    <property type="term" value="F:Delta24(24-1) sterol reductase activity"/>
    <property type="evidence" value="ECO:0007669"/>
    <property type="project" value="UniProtKB-EC"/>
</dbReference>
<keyword evidence="7 18" id="KW-0752">Steroid biosynthesis</keyword>
<keyword evidence="14 18" id="KW-0753">Steroid metabolism</keyword>
<dbReference type="OrthoDB" id="5326588at2759"/>
<dbReference type="EMBL" id="KV878589">
    <property type="protein sequence ID" value="OJJ57175.1"/>
    <property type="molecule type" value="Genomic_DNA"/>
</dbReference>
<evidence type="ECO:0000313" key="21">
    <source>
        <dbReference type="Proteomes" id="UP000184356"/>
    </source>
</evidence>
<feature type="transmembrane region" description="Helical" evidence="18">
    <location>
        <begin position="169"/>
        <end position="193"/>
    </location>
</feature>
<dbReference type="Proteomes" id="UP000184356">
    <property type="component" value="Unassembled WGS sequence"/>
</dbReference>
<feature type="transmembrane region" description="Helical" evidence="18">
    <location>
        <begin position="226"/>
        <end position="246"/>
    </location>
</feature>
<proteinExistence type="inferred from homology"/>
<feature type="transmembrane region" description="Helical" evidence="18">
    <location>
        <begin position="41"/>
        <end position="59"/>
    </location>
</feature>
<evidence type="ECO:0000256" key="19">
    <source>
        <dbReference type="SAM" id="MobiDB-lite"/>
    </source>
</evidence>
<keyword evidence="3 18" id="KW-0444">Lipid biosynthesis</keyword>
<evidence type="ECO:0000256" key="10">
    <source>
        <dbReference type="ARBA" id="ARBA00023011"/>
    </source>
</evidence>
<dbReference type="STRING" id="1036612.A0A1L9TCQ5"/>
<evidence type="ECO:0000256" key="3">
    <source>
        <dbReference type="ARBA" id="ARBA00022516"/>
    </source>
</evidence>
<comment type="pathway">
    <text evidence="15 18">Steroid metabolism; ergosterol biosynthesis.</text>
</comment>
<evidence type="ECO:0000256" key="4">
    <source>
        <dbReference type="ARBA" id="ARBA00022692"/>
    </source>
</evidence>
<keyword evidence="11 18" id="KW-0443">Lipid metabolism</keyword>
<dbReference type="PROSITE" id="PS01017">
    <property type="entry name" value="STEROL_REDUCT_1"/>
    <property type="match status" value="1"/>
</dbReference>
<keyword evidence="21" id="KW-1185">Reference proteome</keyword>
<evidence type="ECO:0000256" key="18">
    <source>
        <dbReference type="RuleBase" id="RU369120"/>
    </source>
</evidence>
<evidence type="ECO:0000256" key="16">
    <source>
        <dbReference type="ARBA" id="ARBA00038892"/>
    </source>
</evidence>
<evidence type="ECO:0000256" key="5">
    <source>
        <dbReference type="ARBA" id="ARBA00022824"/>
    </source>
</evidence>
<feature type="compositionally biased region" description="Polar residues" evidence="19">
    <location>
        <begin position="1"/>
        <end position="11"/>
    </location>
</feature>
<sequence length="479" mass="55478">MSSPTPGTSSELRNRRPNGPKQPETTATLVEKPHFEFGGPLGVSALMIGFPLLMYYMYIGATFYDGKPPLPAPNQPITEFLAHLVDLAYTHAFPTKKAWFIYWSFLTFEGFAYLYFPGVYRVGKPLPHLNGAQLPYYCSAVWSWFATIALALALHFTGLFRLTTLITDFGSIMSVAIASGYLVSIIAYISALARGAQHRMTGSHVYDFFMGAELNPRLFKWIDMKMFFEVRIPWFILFLLTLATALKQYEELGYVSGEVCFLLMAHFLYTNACAKGEDLIIPTWDMYYEKWGFMLIFWNLAGVPMSYCHCTLYLAYHDPSTSSYYWSNKHPAILLPWAATYLFFYWIWDTCNSQKSIFRAEERGAKVDRATFPQLPWRAVKNPRTIRVTQGEDAGALILCDGWYGIARKIHYTCDWFFAISWGLITGFDSPFPWFYSVFFSVMIVHRARRDIQRCRQRYGDAWKEYEKRVPWLFIPYVF</sequence>
<keyword evidence="5" id="KW-0256">Endoplasmic reticulum</keyword>
<keyword evidence="13 18" id="KW-1207">Sterol metabolism</keyword>
<dbReference type="InterPro" id="IPR001171">
    <property type="entry name" value="ERG24_DHCR-like"/>
</dbReference>
<gene>
    <name evidence="20" type="ORF">ASPSYDRAFT_91462</name>
</gene>
<dbReference type="InterPro" id="IPR018083">
    <property type="entry name" value="Sterol_reductase_CS"/>
</dbReference>
<keyword evidence="4 18" id="KW-0812">Transmembrane</keyword>
<comment type="similarity">
    <text evidence="2 18">Belongs to the ERG4/ERG24 family.</text>
</comment>
<dbReference type="Pfam" id="PF01222">
    <property type="entry name" value="ERG4_ERG24"/>
    <property type="match status" value="1"/>
</dbReference>